<dbReference type="GO" id="GO:0008270">
    <property type="term" value="F:zinc ion binding"/>
    <property type="evidence" value="ECO:0007669"/>
    <property type="project" value="UniProtKB-KW"/>
</dbReference>
<dbReference type="InterPro" id="IPR011992">
    <property type="entry name" value="EF-hand-dom_pair"/>
</dbReference>
<reference evidence="6" key="1">
    <citation type="submission" date="2014-11" db="EMBL/GenBank/DDBJ databases">
        <authorList>
            <person name="Geib S."/>
        </authorList>
    </citation>
    <scope>NUCLEOTIDE SEQUENCE</scope>
</reference>
<gene>
    <name evidence="6" type="primary">DTNB</name>
    <name evidence="6" type="ORF">g.57607</name>
</gene>
<dbReference type="PANTHER" id="PTHR12268:SF21">
    <property type="entry name" value="DISCONTINUOUS ACTIN HEXAGON"/>
    <property type="match status" value="1"/>
</dbReference>
<keyword evidence="4" id="KW-0175">Coiled coil</keyword>
<keyword evidence="2" id="KW-0863">Zinc-finger</keyword>
<keyword evidence="1" id="KW-0479">Metal-binding</keyword>
<dbReference type="PROSITE" id="PS01357">
    <property type="entry name" value="ZF_ZZ_1"/>
    <property type="match status" value="1"/>
</dbReference>
<dbReference type="EMBL" id="GBXI01004482">
    <property type="protein sequence ID" value="JAD09810.1"/>
    <property type="molecule type" value="Transcribed_RNA"/>
</dbReference>
<evidence type="ECO:0000256" key="3">
    <source>
        <dbReference type="ARBA" id="ARBA00022833"/>
    </source>
</evidence>
<evidence type="ECO:0000313" key="6">
    <source>
        <dbReference type="EMBL" id="JAD09810.1"/>
    </source>
</evidence>
<dbReference type="SUPFAM" id="SSF47473">
    <property type="entry name" value="EF-hand"/>
    <property type="match status" value="2"/>
</dbReference>
<dbReference type="PANTHER" id="PTHR12268">
    <property type="entry name" value="E3 UBIQUITIN-PROTEIN LIGASE KCMF1"/>
    <property type="match status" value="1"/>
</dbReference>
<evidence type="ECO:0000259" key="5">
    <source>
        <dbReference type="PROSITE" id="PS01357"/>
    </source>
</evidence>
<evidence type="ECO:0000256" key="2">
    <source>
        <dbReference type="ARBA" id="ARBA00022771"/>
    </source>
</evidence>
<protein>
    <submittedName>
        <fullName evidence="6">Dystrobrevin beta</fullName>
    </submittedName>
</protein>
<dbReference type="SMART" id="SM00291">
    <property type="entry name" value="ZnF_ZZ"/>
    <property type="match status" value="1"/>
</dbReference>
<dbReference type="GO" id="GO:0016010">
    <property type="term" value="C:dystrophin-associated glycoprotein complex"/>
    <property type="evidence" value="ECO:0007669"/>
    <property type="project" value="UniProtKB-ARBA"/>
</dbReference>
<dbReference type="Pfam" id="PF09068">
    <property type="entry name" value="EF-hand_2"/>
    <property type="match status" value="1"/>
</dbReference>
<evidence type="ECO:0000256" key="4">
    <source>
        <dbReference type="SAM" id="Coils"/>
    </source>
</evidence>
<dbReference type="GO" id="GO:0099536">
    <property type="term" value="P:synaptic signaling"/>
    <property type="evidence" value="ECO:0007669"/>
    <property type="project" value="TreeGrafter"/>
</dbReference>
<dbReference type="Gene3D" id="1.10.238.10">
    <property type="entry name" value="EF-hand"/>
    <property type="match status" value="1"/>
</dbReference>
<dbReference type="InterPro" id="IPR015153">
    <property type="entry name" value="EF-hand_dom_typ1"/>
</dbReference>
<dbReference type="OrthoDB" id="10014385at2759"/>
<dbReference type="InterPro" id="IPR050774">
    <property type="entry name" value="KCMF1/Dystrophin"/>
</dbReference>
<dbReference type="Gene3D" id="3.30.60.90">
    <property type="match status" value="1"/>
</dbReference>
<accession>A0A0A1XFX5</accession>
<name>A0A0A1XFX5_ZEUCU</name>
<sequence>MDAAVLFVQPQMVNDLLSGRSKDQKRSGPCDCTKISGIMTFVQEEHAAYKYTVYRCASKIISLQNLLFTSNIPYKLVQALMGRYNILDVDANFMVPPFLLTTFIHDLYYACETLGHFNKSATYRIETATSVLATFFWNLFDPNRRHSISVLEIKVMLLLLCKHIGLLDWSEEFYKLLHDPKTKCVSKKNFEYLVNILTKTFSYIGEEISYGAQNKTLIMEQCFAKSHNAYGLTELQFKNVWSDNRTRFSIFANLINLIKRMQDTEKIIHNKNCAACNTQIIGIRFKCRTCHDLSLCFCCFAKGYVKGKHEAKHRMTEVFKEDEQPKRIAHFFASICNFFQMKKESNEESKGFCNTDESTSVDETELEIIAPDHTANSDTMTTVIEVKTDAIETSIAGLSTSASTASNVSEHLQSIIDRLLHQNSKLEKQIKFVKTATNEEISDFLQSHQHFLIGIINEMRRFSQISKSLSSYPTSSTPNRSHSDKAHTQNIAAAVDNFSVMGSTLTHSINGADLNRSYLEANKSDASVNDVSTWFNQRRSSALMPIPHTTNTDCGVETVQENSTKASETEIDEEFEIVDLRDTDMINFKLLLHKVKEIVEDSFSDNTELAAATQNLENVLDNIVKNEEKRRSST</sequence>
<dbReference type="SUPFAM" id="SSF57850">
    <property type="entry name" value="RING/U-box"/>
    <property type="match status" value="1"/>
</dbReference>
<evidence type="ECO:0000256" key="1">
    <source>
        <dbReference type="ARBA" id="ARBA00022723"/>
    </source>
</evidence>
<dbReference type="InterPro" id="IPR043145">
    <property type="entry name" value="Znf_ZZ_sf"/>
</dbReference>
<proteinExistence type="predicted"/>
<dbReference type="GO" id="GO:0045202">
    <property type="term" value="C:synapse"/>
    <property type="evidence" value="ECO:0007669"/>
    <property type="project" value="GOC"/>
</dbReference>
<dbReference type="GO" id="GO:0046716">
    <property type="term" value="P:muscle cell cellular homeostasis"/>
    <property type="evidence" value="ECO:0007669"/>
    <property type="project" value="UniProtKB-ARBA"/>
</dbReference>
<keyword evidence="3" id="KW-0862">Zinc</keyword>
<feature type="coiled-coil region" evidence="4">
    <location>
        <begin position="409"/>
        <end position="436"/>
    </location>
</feature>
<dbReference type="AlphaFoldDB" id="A0A0A1XFX5"/>
<dbReference type="CDD" id="cd02249">
    <property type="entry name" value="ZZ"/>
    <property type="match status" value="1"/>
</dbReference>
<dbReference type="InterPro" id="IPR000433">
    <property type="entry name" value="Znf_ZZ"/>
</dbReference>
<organism evidence="6">
    <name type="scientific">Zeugodacus cucurbitae</name>
    <name type="common">Melon fruit fly</name>
    <name type="synonym">Bactrocera cucurbitae</name>
    <dbReference type="NCBI Taxonomy" id="28588"/>
    <lineage>
        <taxon>Eukaryota</taxon>
        <taxon>Metazoa</taxon>
        <taxon>Ecdysozoa</taxon>
        <taxon>Arthropoda</taxon>
        <taxon>Hexapoda</taxon>
        <taxon>Insecta</taxon>
        <taxon>Pterygota</taxon>
        <taxon>Neoptera</taxon>
        <taxon>Endopterygota</taxon>
        <taxon>Diptera</taxon>
        <taxon>Brachycera</taxon>
        <taxon>Muscomorpha</taxon>
        <taxon>Tephritoidea</taxon>
        <taxon>Tephritidae</taxon>
        <taxon>Zeugodacus</taxon>
        <taxon>Zeugodacus</taxon>
    </lineage>
</organism>
<dbReference type="GO" id="GO:0050804">
    <property type="term" value="P:modulation of chemical synaptic transmission"/>
    <property type="evidence" value="ECO:0007669"/>
    <property type="project" value="UniProtKB-ARBA"/>
</dbReference>
<reference evidence="6" key="2">
    <citation type="journal article" date="2015" name="Gigascience">
        <title>Reconstructing a comprehensive transcriptome assembly of a white-pupal translocated strain of the pest fruit fly Bactrocera cucurbitae.</title>
        <authorList>
            <person name="Sim S.B."/>
            <person name="Calla B."/>
            <person name="Hall B."/>
            <person name="DeRego T."/>
            <person name="Geib S.M."/>
        </authorList>
    </citation>
    <scope>NUCLEOTIDE SEQUENCE</scope>
</reference>
<feature type="domain" description="ZZ-type" evidence="5">
    <location>
        <begin position="273"/>
        <end position="299"/>
    </location>
</feature>